<feature type="domain" description="MADS-box" evidence="11">
    <location>
        <begin position="1"/>
        <end position="61"/>
    </location>
</feature>
<evidence type="ECO:0000256" key="6">
    <source>
        <dbReference type="ARBA" id="ARBA00023125"/>
    </source>
</evidence>
<keyword evidence="13" id="KW-1185">Reference proteome</keyword>
<keyword evidence="2" id="KW-0217">Developmental protein</keyword>
<keyword evidence="4" id="KW-0221">Differentiation</keyword>
<keyword evidence="6" id="KW-0238">DNA-binding</keyword>
<feature type="compositionally biased region" description="Low complexity" evidence="10">
    <location>
        <begin position="202"/>
        <end position="211"/>
    </location>
</feature>
<evidence type="ECO:0000256" key="1">
    <source>
        <dbReference type="ARBA" id="ARBA00004123"/>
    </source>
</evidence>
<feature type="region of interest" description="Disordered" evidence="10">
    <location>
        <begin position="300"/>
        <end position="383"/>
    </location>
</feature>
<proteinExistence type="predicted"/>
<dbReference type="RefSeq" id="XP_014249844.1">
    <property type="nucleotide sequence ID" value="XM_014394358.2"/>
</dbReference>
<dbReference type="GO" id="GO:0000978">
    <property type="term" value="F:RNA polymerase II cis-regulatory region sequence-specific DNA binding"/>
    <property type="evidence" value="ECO:0007669"/>
    <property type="project" value="TreeGrafter"/>
</dbReference>
<dbReference type="InterPro" id="IPR036879">
    <property type="entry name" value="TF_MADSbox_sf"/>
</dbReference>
<dbReference type="RefSeq" id="XP_014249846.1">
    <property type="nucleotide sequence ID" value="XM_014394360.2"/>
</dbReference>
<keyword evidence="9" id="KW-0539">Nucleus</keyword>
<evidence type="ECO:0000256" key="9">
    <source>
        <dbReference type="ARBA" id="ARBA00023242"/>
    </source>
</evidence>
<evidence type="ECO:0000259" key="11">
    <source>
        <dbReference type="PROSITE" id="PS50066"/>
    </source>
</evidence>
<keyword evidence="8" id="KW-0804">Transcription</keyword>
<dbReference type="PANTHER" id="PTHR11945:SF534">
    <property type="entry name" value="MYOCYTE-SPECIFIC ENHANCER FACTOR 2"/>
    <property type="match status" value="1"/>
</dbReference>
<dbReference type="InterPro" id="IPR002100">
    <property type="entry name" value="TF_MADSbox"/>
</dbReference>
<dbReference type="EnsemblMetazoa" id="XM_014394358.2">
    <property type="protein sequence ID" value="XP_014249844.1"/>
    <property type="gene ID" value="LOC106666867"/>
</dbReference>
<dbReference type="SMART" id="SM00432">
    <property type="entry name" value="MADS"/>
    <property type="match status" value="1"/>
</dbReference>
<keyword evidence="5" id="KW-0805">Transcription regulation</keyword>
<evidence type="ECO:0000256" key="3">
    <source>
        <dbReference type="ARBA" id="ARBA00022553"/>
    </source>
</evidence>
<evidence type="ECO:0000313" key="13">
    <source>
        <dbReference type="Proteomes" id="UP000494040"/>
    </source>
</evidence>
<dbReference type="PROSITE" id="PS50066">
    <property type="entry name" value="MADS_BOX_2"/>
    <property type="match status" value="1"/>
</dbReference>
<dbReference type="GO" id="GO:0046983">
    <property type="term" value="F:protein dimerization activity"/>
    <property type="evidence" value="ECO:0007669"/>
    <property type="project" value="InterPro"/>
</dbReference>
<dbReference type="RefSeq" id="XP_024082053.1">
    <property type="nucleotide sequence ID" value="XM_024226285.1"/>
</dbReference>
<evidence type="ECO:0000256" key="2">
    <source>
        <dbReference type="ARBA" id="ARBA00022473"/>
    </source>
</evidence>
<dbReference type="EnsemblMetazoa" id="XM_014394356.2">
    <property type="protein sequence ID" value="XP_014249842.1"/>
    <property type="gene ID" value="LOC106666867"/>
</dbReference>
<evidence type="ECO:0000256" key="4">
    <source>
        <dbReference type="ARBA" id="ARBA00022782"/>
    </source>
</evidence>
<dbReference type="Pfam" id="PF12347">
    <property type="entry name" value="HJURP_C"/>
    <property type="match status" value="1"/>
</dbReference>
<dbReference type="Proteomes" id="UP000494040">
    <property type="component" value="Unassembled WGS sequence"/>
</dbReference>
<dbReference type="RefSeq" id="XP_024082051.1">
    <property type="nucleotide sequence ID" value="XM_024226283.1"/>
</dbReference>
<dbReference type="EnsemblMetazoa" id="XM_014394354.2">
    <property type="protein sequence ID" value="XP_014249840.1"/>
    <property type="gene ID" value="LOC106666867"/>
</dbReference>
<dbReference type="RefSeq" id="XP_014249842.1">
    <property type="nucleotide sequence ID" value="XM_014394356.2"/>
</dbReference>
<dbReference type="OrthoDB" id="1898716at2759"/>
<dbReference type="EnsemblMetazoa" id="XM_014394355.2">
    <property type="protein sequence ID" value="XP_014249841.1"/>
    <property type="gene ID" value="LOC106666867"/>
</dbReference>
<dbReference type="KEGG" id="clec:106666867"/>
<accession>A0A8I6RU92</accession>
<dbReference type="CDD" id="cd00265">
    <property type="entry name" value="MADS_MEF2_like"/>
    <property type="match status" value="1"/>
</dbReference>
<dbReference type="InterPro" id="IPR033896">
    <property type="entry name" value="MEF2-like_N"/>
</dbReference>
<organism evidence="12 13">
    <name type="scientific">Cimex lectularius</name>
    <name type="common">Bed bug</name>
    <name type="synonym">Acanthia lectularia</name>
    <dbReference type="NCBI Taxonomy" id="79782"/>
    <lineage>
        <taxon>Eukaryota</taxon>
        <taxon>Metazoa</taxon>
        <taxon>Ecdysozoa</taxon>
        <taxon>Arthropoda</taxon>
        <taxon>Hexapoda</taxon>
        <taxon>Insecta</taxon>
        <taxon>Pterygota</taxon>
        <taxon>Neoptera</taxon>
        <taxon>Paraneoptera</taxon>
        <taxon>Hemiptera</taxon>
        <taxon>Heteroptera</taxon>
        <taxon>Panheteroptera</taxon>
        <taxon>Cimicomorpha</taxon>
        <taxon>Cimicidae</taxon>
        <taxon>Cimex</taxon>
    </lineage>
</organism>
<dbReference type="SUPFAM" id="SSF55455">
    <property type="entry name" value="SRF-like"/>
    <property type="match status" value="1"/>
</dbReference>
<dbReference type="EnsemblMetazoa" id="XM_024226285.1">
    <property type="protein sequence ID" value="XP_024082053.1"/>
    <property type="gene ID" value="LOC106666867"/>
</dbReference>
<dbReference type="PANTHER" id="PTHR11945">
    <property type="entry name" value="MADS BOX PROTEIN"/>
    <property type="match status" value="1"/>
</dbReference>
<keyword evidence="7" id="KW-0010">Activator</keyword>
<dbReference type="EnsemblMetazoa" id="XM_014394360.2">
    <property type="protein sequence ID" value="XP_014249846.1"/>
    <property type="gene ID" value="LOC106666867"/>
</dbReference>
<dbReference type="EnsemblMetazoa" id="XM_024226284.1">
    <property type="protein sequence ID" value="XP_024082052.1"/>
    <property type="gene ID" value="LOC106666867"/>
</dbReference>
<dbReference type="RefSeq" id="XP_014249843.1">
    <property type="nucleotide sequence ID" value="XM_014394357.2"/>
</dbReference>
<evidence type="ECO:0000256" key="10">
    <source>
        <dbReference type="SAM" id="MobiDB-lite"/>
    </source>
</evidence>
<feature type="compositionally biased region" description="Low complexity" evidence="10">
    <location>
        <begin position="305"/>
        <end position="315"/>
    </location>
</feature>
<dbReference type="RefSeq" id="XP_024082052.1">
    <property type="nucleotide sequence ID" value="XM_024226284.1"/>
</dbReference>
<dbReference type="PROSITE" id="PS00350">
    <property type="entry name" value="MADS_BOX_1"/>
    <property type="match status" value="1"/>
</dbReference>
<feature type="compositionally biased region" description="Pro residues" evidence="10">
    <location>
        <begin position="213"/>
        <end position="230"/>
    </location>
</feature>
<dbReference type="RefSeq" id="XP_014249839.1">
    <property type="nucleotide sequence ID" value="XM_014394353.2"/>
</dbReference>
<dbReference type="Gene3D" id="3.40.1810.10">
    <property type="entry name" value="Transcription factor, MADS-box"/>
    <property type="match status" value="1"/>
</dbReference>
<dbReference type="CTD" id="36032"/>
<feature type="compositionally biased region" description="Polar residues" evidence="10">
    <location>
        <begin position="161"/>
        <end position="185"/>
    </location>
</feature>
<evidence type="ECO:0000256" key="5">
    <source>
        <dbReference type="ARBA" id="ARBA00023015"/>
    </source>
</evidence>
<dbReference type="Pfam" id="PF00319">
    <property type="entry name" value="SRF-TF"/>
    <property type="match status" value="1"/>
</dbReference>
<dbReference type="RefSeq" id="XP_014249847.1">
    <property type="nucleotide sequence ID" value="XM_014394361.2"/>
</dbReference>
<dbReference type="EnsemblMetazoa" id="XM_014394353.2">
    <property type="protein sequence ID" value="XP_014249839.1"/>
    <property type="gene ID" value="LOC106666867"/>
</dbReference>
<reference evidence="12" key="1">
    <citation type="submission" date="2022-01" db="UniProtKB">
        <authorList>
            <consortium name="EnsemblMetazoa"/>
        </authorList>
    </citation>
    <scope>IDENTIFICATION</scope>
</reference>
<keyword evidence="3" id="KW-0597">Phosphoprotein</keyword>
<feature type="region of interest" description="Disordered" evidence="10">
    <location>
        <begin position="161"/>
        <end position="236"/>
    </location>
</feature>
<dbReference type="EnsemblMetazoa" id="XM_024226283.1">
    <property type="protein sequence ID" value="XP_024082051.1"/>
    <property type="gene ID" value="LOC106666867"/>
</dbReference>
<evidence type="ECO:0000313" key="12">
    <source>
        <dbReference type="EnsemblMetazoa" id="XP_014249841.1"/>
    </source>
</evidence>
<dbReference type="GeneID" id="106666867"/>
<name>A0A8I6RU92_CIMLE</name>
<dbReference type="PRINTS" id="PR00404">
    <property type="entry name" value="MADSDOMAIN"/>
</dbReference>
<dbReference type="InterPro" id="IPR022102">
    <property type="entry name" value="HJURP_C"/>
</dbReference>
<dbReference type="EnsemblMetazoa" id="XM_014394362.2">
    <property type="protein sequence ID" value="XP_014249848.1"/>
    <property type="gene ID" value="LOC106666867"/>
</dbReference>
<protein>
    <recommendedName>
        <fullName evidence="11">MADS-box domain-containing protein</fullName>
    </recommendedName>
</protein>
<dbReference type="GO" id="GO:0042826">
    <property type="term" value="F:histone deacetylase binding"/>
    <property type="evidence" value="ECO:0007669"/>
    <property type="project" value="TreeGrafter"/>
</dbReference>
<dbReference type="AlphaFoldDB" id="A0A8I6RU92"/>
<dbReference type="GO" id="GO:0030154">
    <property type="term" value="P:cell differentiation"/>
    <property type="evidence" value="ECO:0007669"/>
    <property type="project" value="UniProtKB-KW"/>
</dbReference>
<dbReference type="GO" id="GO:0005634">
    <property type="term" value="C:nucleus"/>
    <property type="evidence" value="ECO:0007669"/>
    <property type="project" value="UniProtKB-SubCell"/>
</dbReference>
<dbReference type="GO" id="GO:0000981">
    <property type="term" value="F:DNA-binding transcription factor activity, RNA polymerase II-specific"/>
    <property type="evidence" value="ECO:0007669"/>
    <property type="project" value="TreeGrafter"/>
</dbReference>
<evidence type="ECO:0000256" key="8">
    <source>
        <dbReference type="ARBA" id="ARBA00023163"/>
    </source>
</evidence>
<dbReference type="EnsemblMetazoa" id="XM_014394361.2">
    <property type="protein sequence ID" value="XP_014249847.1"/>
    <property type="gene ID" value="LOC106666867"/>
</dbReference>
<dbReference type="EnsemblMetazoa" id="XM_014394359.2">
    <property type="protein sequence ID" value="XP_014249845.1"/>
    <property type="gene ID" value="LOC106666867"/>
</dbReference>
<dbReference type="GO" id="GO:0045944">
    <property type="term" value="P:positive regulation of transcription by RNA polymerase II"/>
    <property type="evidence" value="ECO:0007669"/>
    <property type="project" value="InterPro"/>
</dbReference>
<dbReference type="FunFam" id="3.40.1810.10:FF:000001">
    <property type="entry name" value="Myocyte-specific enhancer factor 2A homolog"/>
    <property type="match status" value="1"/>
</dbReference>
<dbReference type="RefSeq" id="XP_014249845.1">
    <property type="nucleotide sequence ID" value="XM_014394359.2"/>
</dbReference>
<dbReference type="EnsemblMetazoa" id="XM_014394357.2">
    <property type="protein sequence ID" value="XP_014249843.1"/>
    <property type="gene ID" value="LOC106666867"/>
</dbReference>
<sequence length="383" mass="41337">MGRKKIQISRITDERNRQVTFNKRKFGVMKKAYELSVLCDCEIALIIFSSSNKLYQYASTDMDKVLLKYTEYNEPHESLTNKNIIEALNKKEHKNGACSPDSPEGDSEYQLTPRTEAKYNKIDEEFQMMMQRNQLSNNRVGNQSSYSHSLPVSVPVGYSETNMLQSSPHMGHATSLSPRPSSSDADSVYPSGGMLEMSNGYPHSSSPLGGSPSPGPPPGHHGKPPPPPPKHTSAPSRTNLRIVIPNAQDDSGGGNGNTSVGTSLNTPVVALQTPVLGPYPGIFTDISNSDMGLSSLSWTSSMAHSSGLPHLGVSSSPPPSSPSPHSVRIKSEPISPPRDPLGHLTHSLSHHIPQGGMGASPSGQRHDYDGGPLSKRPRDNWST</sequence>
<dbReference type="RefSeq" id="XP_014249848.1">
    <property type="nucleotide sequence ID" value="XM_014394362.2"/>
</dbReference>
<dbReference type="RefSeq" id="XP_014249841.1">
    <property type="nucleotide sequence ID" value="XM_014394355.2"/>
</dbReference>
<dbReference type="GO" id="GO:0007507">
    <property type="term" value="P:heart development"/>
    <property type="evidence" value="ECO:0007669"/>
    <property type="project" value="UniProtKB-ARBA"/>
</dbReference>
<dbReference type="OMA" id="MATNSYS"/>
<dbReference type="RefSeq" id="XP_014249840.1">
    <property type="nucleotide sequence ID" value="XM_014394354.2"/>
</dbReference>
<comment type="subcellular location">
    <subcellularLocation>
        <location evidence="1">Nucleus</location>
    </subcellularLocation>
</comment>
<evidence type="ECO:0000256" key="7">
    <source>
        <dbReference type="ARBA" id="ARBA00023159"/>
    </source>
</evidence>